<reference evidence="2 3" key="1">
    <citation type="submission" date="2015-04" db="EMBL/GenBank/DDBJ databases">
        <title>The draft genome sequence of Fusarium langsethiae, a T-2/HT-2 mycotoxin producer.</title>
        <authorList>
            <person name="Lysoe E."/>
            <person name="Divon H.H."/>
            <person name="Terzi V."/>
            <person name="Orru L."/>
            <person name="Lamontanara A."/>
            <person name="Kolseth A.-K."/>
            <person name="Frandsen R.J."/>
            <person name="Nielsen K."/>
            <person name="Thrane U."/>
        </authorList>
    </citation>
    <scope>NUCLEOTIDE SEQUENCE [LARGE SCALE GENOMIC DNA]</scope>
    <source>
        <strain evidence="2 3">Fl201059</strain>
    </source>
</reference>
<feature type="region of interest" description="Disordered" evidence="1">
    <location>
        <begin position="278"/>
        <end position="297"/>
    </location>
</feature>
<comment type="caution">
    <text evidence="2">The sequence shown here is derived from an EMBL/GenBank/DDBJ whole genome shotgun (WGS) entry which is preliminary data.</text>
</comment>
<protein>
    <submittedName>
        <fullName evidence="2">Uncharacterized protein</fullName>
    </submittedName>
</protein>
<sequence>MPGDRNPLYQPRAPYYIPQLHNPMRWTQDIGLSRPDGWHTANAGVFASFKNLYRSRKRYSYYPNWHHWIYLSENKSPLNETWNQDPWDEAFLELLEYRDKHEPLGRSNFNYIGCPKSFLCAIWRISGPALLHFTNEPVDQDITQQTSRGRILDPVSVRVFELPMTEIVIPGRFPTRFEQIRSITASNSTYWTTRTTYSNFEQVRGQALKVLKKYEEGYPLTYGMLAKAEDKLTRLLAVDDTILIVGPRLVSFLAATIPSHYGAKWLGEVKIWWRKRQHEKPTKEDGSQTKANRAARDPVADQLQWFIDGMTDDDKEKFQKTHRGELLLRRIQKGLENKDWDGRDDIMKQIEDALGRP</sequence>
<evidence type="ECO:0000313" key="3">
    <source>
        <dbReference type="Proteomes" id="UP000037904"/>
    </source>
</evidence>
<organism evidence="2 3">
    <name type="scientific">Fusarium langsethiae</name>
    <dbReference type="NCBI Taxonomy" id="179993"/>
    <lineage>
        <taxon>Eukaryota</taxon>
        <taxon>Fungi</taxon>
        <taxon>Dikarya</taxon>
        <taxon>Ascomycota</taxon>
        <taxon>Pezizomycotina</taxon>
        <taxon>Sordariomycetes</taxon>
        <taxon>Hypocreomycetidae</taxon>
        <taxon>Hypocreales</taxon>
        <taxon>Nectriaceae</taxon>
        <taxon>Fusarium</taxon>
    </lineage>
</organism>
<proteinExistence type="predicted"/>
<dbReference type="OrthoDB" id="5015154at2759"/>
<gene>
    <name evidence="2" type="ORF">FLAG1_07117</name>
</gene>
<accession>A0A0M9EU84</accession>
<evidence type="ECO:0000313" key="2">
    <source>
        <dbReference type="EMBL" id="KPA40008.1"/>
    </source>
</evidence>
<dbReference type="AlphaFoldDB" id="A0A0M9EU84"/>
<name>A0A0M9EU84_FUSLA</name>
<keyword evidence="3" id="KW-1185">Reference proteome</keyword>
<evidence type="ECO:0000256" key="1">
    <source>
        <dbReference type="SAM" id="MobiDB-lite"/>
    </source>
</evidence>
<dbReference type="EMBL" id="JXCE01000157">
    <property type="protein sequence ID" value="KPA40008.1"/>
    <property type="molecule type" value="Genomic_DNA"/>
</dbReference>
<dbReference type="Proteomes" id="UP000037904">
    <property type="component" value="Unassembled WGS sequence"/>
</dbReference>